<dbReference type="AlphaFoldDB" id="A0A7W6Q6S1"/>
<evidence type="ECO:0000256" key="4">
    <source>
        <dbReference type="ARBA" id="ARBA00022519"/>
    </source>
</evidence>
<evidence type="ECO:0000313" key="12">
    <source>
        <dbReference type="Proteomes" id="UP000565745"/>
    </source>
</evidence>
<feature type="transmembrane region" description="Helical" evidence="9">
    <location>
        <begin position="127"/>
        <end position="148"/>
    </location>
</feature>
<evidence type="ECO:0000256" key="8">
    <source>
        <dbReference type="ARBA" id="ARBA00038436"/>
    </source>
</evidence>
<keyword evidence="2 9" id="KW-0813">Transport</keyword>
<comment type="subunit">
    <text evidence="9">The complex comprises the extracytoplasmic solute receptor protein and the two transmembrane proteins.</text>
</comment>
<evidence type="ECO:0000313" key="11">
    <source>
        <dbReference type="EMBL" id="MBB4175090.1"/>
    </source>
</evidence>
<evidence type="ECO:0000256" key="6">
    <source>
        <dbReference type="ARBA" id="ARBA00022989"/>
    </source>
</evidence>
<organism evidence="11 12">
    <name type="scientific">Sulfitobacter noctilucicola</name>
    <dbReference type="NCBI Taxonomy" id="1342301"/>
    <lineage>
        <taxon>Bacteria</taxon>
        <taxon>Pseudomonadati</taxon>
        <taxon>Pseudomonadota</taxon>
        <taxon>Alphaproteobacteria</taxon>
        <taxon>Rhodobacterales</taxon>
        <taxon>Roseobacteraceae</taxon>
        <taxon>Sulfitobacter</taxon>
    </lineage>
</organism>
<dbReference type="RefSeq" id="WP_025055815.1">
    <property type="nucleotide sequence ID" value="NZ_JACIFU010000003.1"/>
</dbReference>
<feature type="transmembrane region" description="Helical" evidence="9">
    <location>
        <begin position="45"/>
        <end position="63"/>
    </location>
</feature>
<dbReference type="PANTHER" id="PTHR35011">
    <property type="entry name" value="2,3-DIKETO-L-GULONATE TRAP TRANSPORTER SMALL PERMEASE PROTEIN YIAM"/>
    <property type="match status" value="1"/>
</dbReference>
<evidence type="ECO:0000256" key="7">
    <source>
        <dbReference type="ARBA" id="ARBA00023136"/>
    </source>
</evidence>
<keyword evidence="6 9" id="KW-1133">Transmembrane helix</keyword>
<comment type="caution">
    <text evidence="11">The sequence shown here is derived from an EMBL/GenBank/DDBJ whole genome shotgun (WGS) entry which is preliminary data.</text>
</comment>
<evidence type="ECO:0000256" key="2">
    <source>
        <dbReference type="ARBA" id="ARBA00022448"/>
    </source>
</evidence>
<dbReference type="GO" id="GO:0022857">
    <property type="term" value="F:transmembrane transporter activity"/>
    <property type="evidence" value="ECO:0007669"/>
    <property type="project" value="UniProtKB-UniRule"/>
</dbReference>
<comment type="subcellular location">
    <subcellularLocation>
        <location evidence="1 9">Cell inner membrane</location>
        <topology evidence="1 9">Multi-pass membrane protein</topology>
    </subcellularLocation>
</comment>
<name>A0A7W6Q6S1_9RHOB</name>
<dbReference type="EMBL" id="JACIFU010000003">
    <property type="protein sequence ID" value="MBB4175090.1"/>
    <property type="molecule type" value="Genomic_DNA"/>
</dbReference>
<feature type="transmembrane region" description="Helical" evidence="9">
    <location>
        <begin position="12"/>
        <end position="33"/>
    </location>
</feature>
<evidence type="ECO:0000256" key="1">
    <source>
        <dbReference type="ARBA" id="ARBA00004429"/>
    </source>
</evidence>
<feature type="transmembrane region" description="Helical" evidence="9">
    <location>
        <begin position="84"/>
        <end position="107"/>
    </location>
</feature>
<dbReference type="Pfam" id="PF04290">
    <property type="entry name" value="DctQ"/>
    <property type="match status" value="1"/>
</dbReference>
<keyword evidence="3" id="KW-1003">Cell membrane</keyword>
<comment type="function">
    <text evidence="9">Part of the tripartite ATP-independent periplasmic (TRAP) transport system.</text>
</comment>
<evidence type="ECO:0000256" key="5">
    <source>
        <dbReference type="ARBA" id="ARBA00022692"/>
    </source>
</evidence>
<dbReference type="InterPro" id="IPR007387">
    <property type="entry name" value="TRAP_DctQ"/>
</dbReference>
<keyword evidence="7 9" id="KW-0472">Membrane</keyword>
<feature type="domain" description="Tripartite ATP-independent periplasmic transporters DctQ component" evidence="10">
    <location>
        <begin position="23"/>
        <end position="155"/>
    </location>
</feature>
<dbReference type="InterPro" id="IPR055348">
    <property type="entry name" value="DctQ"/>
</dbReference>
<evidence type="ECO:0000256" key="3">
    <source>
        <dbReference type="ARBA" id="ARBA00022475"/>
    </source>
</evidence>
<dbReference type="PANTHER" id="PTHR35011:SF10">
    <property type="entry name" value="TRAP TRANSPORTER SMALL PERMEASE PROTEIN"/>
    <property type="match status" value="1"/>
</dbReference>
<accession>A0A7W6Q6S1</accession>
<sequence length="165" mass="18217">MMRLITYIENVALWIGCAALLTMGLIVTGSVVGRGLFNKPVPDDLLLIGLLMVCVIILPLGYVERQKGHIAVTVIANLLPLRMQAVLTAFGNLLFGLFLGTMGFVVAKKVPSEIAQNLYYDGRLDVPTWPMKCIFAFGIAAFLLRLTVDTYKNLREAFRNAKQDV</sequence>
<dbReference type="Proteomes" id="UP000565745">
    <property type="component" value="Unassembled WGS sequence"/>
</dbReference>
<evidence type="ECO:0000259" key="10">
    <source>
        <dbReference type="Pfam" id="PF04290"/>
    </source>
</evidence>
<proteinExistence type="inferred from homology"/>
<evidence type="ECO:0000256" key="9">
    <source>
        <dbReference type="RuleBase" id="RU369079"/>
    </source>
</evidence>
<keyword evidence="4 9" id="KW-0997">Cell inner membrane</keyword>
<comment type="similarity">
    <text evidence="8 9">Belongs to the TRAP transporter small permease family.</text>
</comment>
<dbReference type="OrthoDB" id="6385730at2"/>
<reference evidence="11 12" key="1">
    <citation type="submission" date="2020-08" db="EMBL/GenBank/DDBJ databases">
        <title>Genomic Encyclopedia of Type Strains, Phase IV (KMG-IV): sequencing the most valuable type-strain genomes for metagenomic binning, comparative biology and taxonomic classification.</title>
        <authorList>
            <person name="Goeker M."/>
        </authorList>
    </citation>
    <scope>NUCLEOTIDE SEQUENCE [LARGE SCALE GENOMIC DNA]</scope>
    <source>
        <strain evidence="11 12">DSM 101015</strain>
    </source>
</reference>
<dbReference type="GO" id="GO:0015740">
    <property type="term" value="P:C4-dicarboxylate transport"/>
    <property type="evidence" value="ECO:0007669"/>
    <property type="project" value="TreeGrafter"/>
</dbReference>
<protein>
    <recommendedName>
        <fullName evidence="9">TRAP transporter small permease protein</fullName>
    </recommendedName>
</protein>
<keyword evidence="5 9" id="KW-0812">Transmembrane</keyword>
<dbReference type="GO" id="GO:0005886">
    <property type="term" value="C:plasma membrane"/>
    <property type="evidence" value="ECO:0007669"/>
    <property type="project" value="UniProtKB-SubCell"/>
</dbReference>
<gene>
    <name evidence="11" type="ORF">GGR93_002878</name>
</gene>
<keyword evidence="12" id="KW-1185">Reference proteome</keyword>